<dbReference type="EMBL" id="OW240912">
    <property type="protein sequence ID" value="CAH2221102.1"/>
    <property type="molecule type" value="Genomic_DNA"/>
</dbReference>
<evidence type="ECO:0000313" key="4">
    <source>
        <dbReference type="Proteomes" id="UP001295444"/>
    </source>
</evidence>
<feature type="compositionally biased region" description="Basic residues" evidence="1">
    <location>
        <begin position="58"/>
        <end position="67"/>
    </location>
</feature>
<feature type="signal peptide" evidence="2">
    <location>
        <begin position="1"/>
        <end position="22"/>
    </location>
</feature>
<keyword evidence="2" id="KW-0732">Signal</keyword>
<feature type="region of interest" description="Disordered" evidence="1">
    <location>
        <begin position="31"/>
        <end position="88"/>
    </location>
</feature>
<gene>
    <name evidence="3" type="ORF">PECUL_23A010617</name>
</gene>
<organism evidence="3 4">
    <name type="scientific">Pelobates cultripes</name>
    <name type="common">Western spadefoot toad</name>
    <dbReference type="NCBI Taxonomy" id="61616"/>
    <lineage>
        <taxon>Eukaryota</taxon>
        <taxon>Metazoa</taxon>
        <taxon>Chordata</taxon>
        <taxon>Craniata</taxon>
        <taxon>Vertebrata</taxon>
        <taxon>Euteleostomi</taxon>
        <taxon>Amphibia</taxon>
        <taxon>Batrachia</taxon>
        <taxon>Anura</taxon>
        <taxon>Pelobatoidea</taxon>
        <taxon>Pelobatidae</taxon>
        <taxon>Pelobates</taxon>
    </lineage>
</organism>
<protein>
    <submittedName>
        <fullName evidence="3">Uncharacterized protein</fullName>
    </submittedName>
</protein>
<evidence type="ECO:0000256" key="1">
    <source>
        <dbReference type="SAM" id="MobiDB-lite"/>
    </source>
</evidence>
<sequence length="207" mass="23472">MPVWSNAWTRCLFTRFWGQLEAWTGSAPARSWEAARGNEQEVHVTSSGAGTQQATMPRKQRPPRRKAIPGTHPPQSNTQEMRPTDIPQCPHQRCTRQVVTSPQQAPGTPPCQRPQCFTDGIPITRRIRPSWKHCSRRPKRISHRNSACGTLLWGVTLIMSPTIPRHHHRKQRGELLVSVCFVGYCFPTNGGGLTDMFYGARLQTREK</sequence>
<accession>A0AAD1QZV3</accession>
<dbReference type="AlphaFoldDB" id="A0AAD1QZV3"/>
<reference evidence="3" key="1">
    <citation type="submission" date="2022-03" db="EMBL/GenBank/DDBJ databases">
        <authorList>
            <person name="Alioto T."/>
            <person name="Alioto T."/>
            <person name="Gomez Garrido J."/>
        </authorList>
    </citation>
    <scope>NUCLEOTIDE SEQUENCE</scope>
</reference>
<name>A0AAD1QZV3_PELCU</name>
<dbReference type="Proteomes" id="UP001295444">
    <property type="component" value="Chromosome 01"/>
</dbReference>
<evidence type="ECO:0000313" key="3">
    <source>
        <dbReference type="EMBL" id="CAH2221102.1"/>
    </source>
</evidence>
<keyword evidence="4" id="KW-1185">Reference proteome</keyword>
<proteinExistence type="predicted"/>
<feature type="chain" id="PRO_5041959849" evidence="2">
    <location>
        <begin position="23"/>
        <end position="207"/>
    </location>
</feature>
<evidence type="ECO:0000256" key="2">
    <source>
        <dbReference type="SAM" id="SignalP"/>
    </source>
</evidence>
<feature type="compositionally biased region" description="Polar residues" evidence="1">
    <location>
        <begin position="43"/>
        <end position="55"/>
    </location>
</feature>